<protein>
    <recommendedName>
        <fullName evidence="3">DUF2620 domain-containing protein</fullName>
    </recommendedName>
</protein>
<name>M1YSB9_9FIRM</name>
<evidence type="ECO:0000313" key="1">
    <source>
        <dbReference type="EMBL" id="SHD76403.1"/>
    </source>
</evidence>
<dbReference type="RefSeq" id="WP_005583160.1">
    <property type="nucleotide sequence ID" value="NZ_LT669839.1"/>
</dbReference>
<dbReference type="OrthoDB" id="5191605at2"/>
<evidence type="ECO:0008006" key="3">
    <source>
        <dbReference type="Google" id="ProtNLM"/>
    </source>
</evidence>
<dbReference type="HOGENOM" id="CLU_133709_0_0_9"/>
<dbReference type="EMBL" id="LT669839">
    <property type="protein sequence ID" value="SHD76403.1"/>
    <property type="molecule type" value="Genomic_DNA"/>
</dbReference>
<evidence type="ECO:0000313" key="2">
    <source>
        <dbReference type="Proteomes" id="UP000245423"/>
    </source>
</evidence>
<reference evidence="1 2" key="1">
    <citation type="submission" date="2016-11" db="EMBL/GenBank/DDBJ databases">
        <authorList>
            <person name="Manzoor S."/>
        </authorList>
    </citation>
    <scope>NUCLEOTIDE SEQUENCE [LARGE SCALE GENOMIC DNA]</scope>
    <source>
        <strain evidence="1">Clostridium ultunense strain Esp</strain>
    </source>
</reference>
<keyword evidence="2" id="KW-1185">Reference proteome</keyword>
<dbReference type="InterPro" id="IPR021238">
    <property type="entry name" value="DUF2620"/>
</dbReference>
<dbReference type="Proteomes" id="UP000245423">
    <property type="component" value="Chromosome 1"/>
</dbReference>
<proteinExistence type="predicted"/>
<sequence length="122" mass="12902">MVNIVVGGQMDKQQIGKLIEEYGKGKVKVNIKGDIEAVLDLKNGQADYYFGSCATGAGGALAMAIGIIGAANCLSVSIPGKVLSEEEMRKAVKDGKKAFGFVNTDAEKVIPILIDEILNKEE</sequence>
<accession>M1YSB9</accession>
<dbReference type="Pfam" id="PF10941">
    <property type="entry name" value="DUF2620"/>
    <property type="match status" value="1"/>
</dbReference>
<gene>
    <name evidence="1" type="primary">yhfU</name>
    <name evidence="1" type="ORF">CUESP1_1028</name>
</gene>
<organism evidence="1 2">
    <name type="scientific">[Clostridium] ultunense Esp</name>
    <dbReference type="NCBI Taxonomy" id="1288971"/>
    <lineage>
        <taxon>Bacteria</taxon>
        <taxon>Bacillati</taxon>
        <taxon>Bacillota</taxon>
        <taxon>Tissierellia</taxon>
        <taxon>Tissierellales</taxon>
        <taxon>Tepidimicrobiaceae</taxon>
        <taxon>Schnuerera</taxon>
    </lineage>
</organism>
<dbReference type="AlphaFoldDB" id="M1YSB9"/>